<proteinExistence type="predicted"/>
<accession>F2B9Z3</accession>
<dbReference type="AlphaFoldDB" id="F2B9Z3"/>
<evidence type="ECO:0000313" key="1">
    <source>
        <dbReference type="EMBL" id="EGF11713.1"/>
    </source>
</evidence>
<keyword evidence="2" id="KW-1185">Reference proteome</keyword>
<dbReference type="Proteomes" id="UP000004105">
    <property type="component" value="Unassembled WGS sequence"/>
</dbReference>
<gene>
    <name evidence="1" type="ORF">HMPREF9123_0522</name>
</gene>
<reference evidence="1 2" key="1">
    <citation type="submission" date="2011-02" db="EMBL/GenBank/DDBJ databases">
        <authorList>
            <person name="Muzny D."/>
            <person name="Qin X."/>
            <person name="Deng J."/>
            <person name="Jiang H."/>
            <person name="Liu Y."/>
            <person name="Qu J."/>
            <person name="Song X.-Z."/>
            <person name="Zhang L."/>
            <person name="Thornton R."/>
            <person name="Coyle M."/>
            <person name="Francisco L."/>
            <person name="Jackson L."/>
            <person name="Javaid M."/>
            <person name="Korchina V."/>
            <person name="Kovar C."/>
            <person name="Mata R."/>
            <person name="Mathew T."/>
            <person name="Ngo R."/>
            <person name="Nguyen L."/>
            <person name="Nguyen N."/>
            <person name="Okwuonu G."/>
            <person name="Ongeri F."/>
            <person name="Pham C."/>
            <person name="Simmons D."/>
            <person name="Wilczek-Boney K."/>
            <person name="Hale W."/>
            <person name="Jakkamsetti A."/>
            <person name="Pham P."/>
            <person name="Ruth R."/>
            <person name="San Lucas F."/>
            <person name="Warren J."/>
            <person name="Zhang J."/>
            <person name="Zhao Z."/>
            <person name="Zhou C."/>
            <person name="Zhu D."/>
            <person name="Lee S."/>
            <person name="Bess C."/>
            <person name="Blankenburg K."/>
            <person name="Forbes L."/>
            <person name="Fu Q."/>
            <person name="Gubbala S."/>
            <person name="Hirani K."/>
            <person name="Jayaseelan J.C."/>
            <person name="Lara F."/>
            <person name="Munidasa M."/>
            <person name="Palculict T."/>
            <person name="Patil S."/>
            <person name="Pu L.-L."/>
            <person name="Saada N."/>
            <person name="Tang L."/>
            <person name="Weissenberger G."/>
            <person name="Zhu Y."/>
            <person name="Hemphill L."/>
            <person name="Shang Y."/>
            <person name="Youmans B."/>
            <person name="Ayvaz T."/>
            <person name="Ross M."/>
            <person name="Santibanez J."/>
            <person name="Aqrawi P."/>
            <person name="Gross S."/>
            <person name="Joshi V."/>
            <person name="Fowler G."/>
            <person name="Nazareth L."/>
            <person name="Reid J."/>
            <person name="Worley K."/>
            <person name="Petrosino J."/>
            <person name="Highlander S."/>
            <person name="Gibbs R."/>
        </authorList>
    </citation>
    <scope>NUCLEOTIDE SEQUENCE [LARGE SCALE GENOMIC DNA]</scope>
    <source>
        <strain evidence="1 2">ATCC BAA-1200</strain>
    </source>
</reference>
<name>F2B9Z3_9NEIS</name>
<protein>
    <submittedName>
        <fullName evidence="1">Uncharacterized protein</fullName>
    </submittedName>
</protein>
<dbReference type="HOGENOM" id="CLU_3273160_0_0_4"/>
<dbReference type="EMBL" id="AFAY01000010">
    <property type="protein sequence ID" value="EGF11713.1"/>
    <property type="molecule type" value="Genomic_DNA"/>
</dbReference>
<sequence length="41" mass="4092">MAGSPKTGIGVINRFAAFGKYAGRLKSLAAAAAGGKKRKAV</sequence>
<comment type="caution">
    <text evidence="1">The sequence shown here is derived from an EMBL/GenBank/DDBJ whole genome shotgun (WGS) entry which is preliminary data.</text>
</comment>
<organism evidence="1 2">
    <name type="scientific">Neisseria bacilliformis ATCC BAA-1200</name>
    <dbReference type="NCBI Taxonomy" id="888742"/>
    <lineage>
        <taxon>Bacteria</taxon>
        <taxon>Pseudomonadati</taxon>
        <taxon>Pseudomonadota</taxon>
        <taxon>Betaproteobacteria</taxon>
        <taxon>Neisseriales</taxon>
        <taxon>Neisseriaceae</taxon>
        <taxon>Neisseria</taxon>
    </lineage>
</organism>
<evidence type="ECO:0000313" key="2">
    <source>
        <dbReference type="Proteomes" id="UP000004105"/>
    </source>
</evidence>